<comment type="caution">
    <text evidence="1">The sequence shown here is derived from an EMBL/GenBank/DDBJ whole genome shotgun (WGS) entry which is preliminary data.</text>
</comment>
<organism evidence="1 2">
    <name type="scientific">Phytophthora infestans</name>
    <name type="common">Potato late blight agent</name>
    <name type="synonym">Botrytis infestans</name>
    <dbReference type="NCBI Taxonomy" id="4787"/>
    <lineage>
        <taxon>Eukaryota</taxon>
        <taxon>Sar</taxon>
        <taxon>Stramenopiles</taxon>
        <taxon>Oomycota</taxon>
        <taxon>Peronosporomycetes</taxon>
        <taxon>Peronosporales</taxon>
        <taxon>Peronosporaceae</taxon>
        <taxon>Phytophthora</taxon>
    </lineage>
</organism>
<dbReference type="EMBL" id="WSZM01000198">
    <property type="protein sequence ID" value="KAF4038389.1"/>
    <property type="molecule type" value="Genomic_DNA"/>
</dbReference>
<dbReference type="Proteomes" id="UP000602510">
    <property type="component" value="Unassembled WGS sequence"/>
</dbReference>
<evidence type="ECO:0000313" key="1">
    <source>
        <dbReference type="EMBL" id="KAF4038389.1"/>
    </source>
</evidence>
<proteinExistence type="predicted"/>
<dbReference type="AlphaFoldDB" id="A0A833W1G6"/>
<reference evidence="1" key="1">
    <citation type="submission" date="2020-04" db="EMBL/GenBank/DDBJ databases">
        <title>Hybrid Assembly of Korean Phytophthora infestans isolates.</title>
        <authorList>
            <person name="Prokchorchik M."/>
            <person name="Lee Y."/>
            <person name="Seo J."/>
            <person name="Cho J.-H."/>
            <person name="Park Y.-E."/>
            <person name="Jang D.-C."/>
            <person name="Im J.-S."/>
            <person name="Choi J.-G."/>
            <person name="Park H.-J."/>
            <person name="Lee G.-B."/>
            <person name="Lee Y.-G."/>
            <person name="Hong S.-Y."/>
            <person name="Cho K."/>
            <person name="Sohn K.H."/>
        </authorList>
    </citation>
    <scope>NUCLEOTIDE SEQUENCE</scope>
    <source>
        <strain evidence="1">KR_1_A1</strain>
    </source>
</reference>
<keyword evidence="2" id="KW-1185">Reference proteome</keyword>
<evidence type="ECO:0000313" key="2">
    <source>
        <dbReference type="Proteomes" id="UP000602510"/>
    </source>
</evidence>
<sequence length="120" mass="13282">MVELERVESAMEDYKKWSANALRAECRRLRTALASSNKSSYLDALRASRLVTESYTVSGVVQSPFRRSKPKRNTVACVLRFLNVLFSGSFCDGVARLGDLAKWQDPDIHTTGSPPTGGVK</sequence>
<protein>
    <submittedName>
        <fullName evidence="1">Uncharacterized protein</fullName>
    </submittedName>
</protein>
<name>A0A833W1G6_PHYIN</name>
<accession>A0A833W1G6</accession>
<gene>
    <name evidence="1" type="ORF">GN244_ATG09461</name>
</gene>